<protein>
    <recommendedName>
        <fullName evidence="5">Lysozyme</fullName>
    </recommendedName>
</protein>
<dbReference type="SUPFAM" id="SSF51445">
    <property type="entry name" value="(Trans)glycosidases"/>
    <property type="match status" value="1"/>
</dbReference>
<evidence type="ECO:0000313" key="4">
    <source>
        <dbReference type="Proteomes" id="UP001501047"/>
    </source>
</evidence>
<dbReference type="Pfam" id="PF01183">
    <property type="entry name" value="Glyco_hydro_25"/>
    <property type="match status" value="1"/>
</dbReference>
<dbReference type="PANTHER" id="PTHR34135">
    <property type="entry name" value="LYSOZYME"/>
    <property type="match status" value="1"/>
</dbReference>
<dbReference type="Gene3D" id="2.60.40.10">
    <property type="entry name" value="Immunoglobulins"/>
    <property type="match status" value="1"/>
</dbReference>
<accession>A0ABN1KYC2</accession>
<organism evidence="3 4">
    <name type="scientific">Clostridium subterminale</name>
    <dbReference type="NCBI Taxonomy" id="1550"/>
    <lineage>
        <taxon>Bacteria</taxon>
        <taxon>Bacillati</taxon>
        <taxon>Bacillota</taxon>
        <taxon>Clostridia</taxon>
        <taxon>Eubacteriales</taxon>
        <taxon>Clostridiaceae</taxon>
        <taxon>Clostridium</taxon>
    </lineage>
</organism>
<dbReference type="CDD" id="cd00599">
    <property type="entry name" value="GH25_muramidase"/>
    <property type="match status" value="1"/>
</dbReference>
<evidence type="ECO:0008006" key="5">
    <source>
        <dbReference type="Google" id="ProtNLM"/>
    </source>
</evidence>
<reference evidence="3 4" key="1">
    <citation type="journal article" date="2019" name="Int. J. Syst. Evol. Microbiol.">
        <title>The Global Catalogue of Microorganisms (GCM) 10K type strain sequencing project: providing services to taxonomists for standard genome sequencing and annotation.</title>
        <authorList>
            <consortium name="The Broad Institute Genomics Platform"/>
            <consortium name="The Broad Institute Genome Sequencing Center for Infectious Disease"/>
            <person name="Wu L."/>
            <person name="Ma J."/>
        </authorList>
    </citation>
    <scope>NUCLEOTIDE SEQUENCE [LARGE SCALE GENOMIC DNA]</scope>
    <source>
        <strain evidence="3 4">JCM 1417</strain>
    </source>
</reference>
<dbReference type="InterPro" id="IPR013783">
    <property type="entry name" value="Ig-like_fold"/>
</dbReference>
<dbReference type="InterPro" id="IPR017853">
    <property type="entry name" value="GH"/>
</dbReference>
<dbReference type="PANTHER" id="PTHR34135:SF2">
    <property type="entry name" value="LYSOZYME"/>
    <property type="match status" value="1"/>
</dbReference>
<proteinExistence type="inferred from homology"/>
<dbReference type="Proteomes" id="UP001501047">
    <property type="component" value="Unassembled WGS sequence"/>
</dbReference>
<evidence type="ECO:0000313" key="3">
    <source>
        <dbReference type="EMBL" id="GAA0778516.1"/>
    </source>
</evidence>
<comment type="similarity">
    <text evidence="1">Belongs to the glycosyl hydrolase 25 family.</text>
</comment>
<evidence type="ECO:0000256" key="1">
    <source>
        <dbReference type="ARBA" id="ARBA00010646"/>
    </source>
</evidence>
<dbReference type="EMBL" id="BAAACI010000008">
    <property type="protein sequence ID" value="GAA0778516.1"/>
    <property type="molecule type" value="Genomic_DNA"/>
</dbReference>
<name>A0ABN1KYC2_CLOSU</name>
<dbReference type="RefSeq" id="WP_343827874.1">
    <property type="nucleotide sequence ID" value="NZ_BAAACI010000008.1"/>
</dbReference>
<dbReference type="PROSITE" id="PS51904">
    <property type="entry name" value="GLYCOSYL_HYDROL_F25_2"/>
    <property type="match status" value="1"/>
</dbReference>
<feature type="region of interest" description="Disordered" evidence="2">
    <location>
        <begin position="444"/>
        <end position="491"/>
    </location>
</feature>
<gene>
    <name evidence="3" type="ORF">GCM10008908_35600</name>
</gene>
<comment type="caution">
    <text evidence="3">The sequence shown here is derived from an EMBL/GenBank/DDBJ whole genome shotgun (WGS) entry which is preliminary data.</text>
</comment>
<keyword evidence="4" id="KW-1185">Reference proteome</keyword>
<evidence type="ECO:0000256" key="2">
    <source>
        <dbReference type="SAM" id="MobiDB-lite"/>
    </source>
</evidence>
<dbReference type="Gene3D" id="3.20.20.80">
    <property type="entry name" value="Glycosidases"/>
    <property type="match status" value="1"/>
</dbReference>
<sequence length="723" mass="87275">MQNKTSRNIIGPDLNEYRGDVNYTLLATQTPYAYLRGSGFGTGRFRLDRKFIEYANGLRNVGIKTGAYHYAVPSTDLTTADVQCDGFIDILQQAYGPGRYGDLFPVIDIEAPLDKSISTDALLDWVDRFRKRFERRTRRKMMLYTGAFFIELYNNFYHTKKGFILADMPLWIAMYPEIQPNPPYPRDQGGWTRWRMWQFTENGTMPGVNPPVDLNYGPENLDLLMQPRKVRDFRAVATGQEIRLTWTPNTDIDLGGYNIFINSNYVTTLGRDANSYVLRLANKPSVGEKYIMSIEAFDTDGDFSQERASANVTFGRNTVLSIENTDKRQVNNRWDREADVKSLEFNDPVDSLAKRFVKPIERKENIKIYDDFVETDDEFDDILYMKRLEAETAYKKYYGNREPQDKLSLYGANNDYRCEDDYEYLEEKSKYTCPKCNKCHEEHHKHHDDDHDHHEDHHEHHEEHHDHHCDNHEHHEEHHDHNDHHHDEHDKWDKYDCNWKKEYRNDNDNHEDDDSHESHNFHEKEYKQFCYDNDELHENHDEHDRWDKYDFRWKKEYCNYRDNHKDDDYHENHNFHEKEYKQFCYDNDELHENHEDKSEFINEWDKKTIKCKCDREEENQDLVSNDDYKRYEKPAYDEILREEYEGDRRRLENRDSMKYKVCEECIQPKSNCIKCEYLLQDMYLNNCDYGHKHHKKKHYDYKECNDCDQSKKKKKKHHKKHHR</sequence>
<dbReference type="InterPro" id="IPR002053">
    <property type="entry name" value="Glyco_hydro_25"/>
</dbReference>